<reference evidence="4" key="1">
    <citation type="submission" date="2021-06" db="EMBL/GenBank/DDBJ databases">
        <authorList>
            <person name="Hodson N. C."/>
            <person name="Mongue J. A."/>
            <person name="Jaron S. K."/>
        </authorList>
    </citation>
    <scope>NUCLEOTIDE SEQUENCE</scope>
</reference>
<keyword evidence="2" id="KW-0677">Repeat</keyword>
<evidence type="ECO:0000256" key="1">
    <source>
        <dbReference type="ARBA" id="ARBA00022574"/>
    </source>
</evidence>
<protein>
    <recommendedName>
        <fullName evidence="6">WD repeat-containing protein 92</fullName>
    </recommendedName>
</protein>
<dbReference type="PROSITE" id="PS00678">
    <property type="entry name" value="WD_REPEATS_1"/>
    <property type="match status" value="1"/>
</dbReference>
<dbReference type="PANTHER" id="PTHR10971">
    <property type="entry name" value="MRNA EXPORT FACTOR AND BUB3"/>
    <property type="match status" value="1"/>
</dbReference>
<dbReference type="InterPro" id="IPR019775">
    <property type="entry name" value="WD40_repeat_CS"/>
</dbReference>
<keyword evidence="5" id="KW-1185">Reference proteome</keyword>
<dbReference type="PROSITE" id="PS50082">
    <property type="entry name" value="WD_REPEATS_2"/>
    <property type="match status" value="1"/>
</dbReference>
<evidence type="ECO:0008006" key="6">
    <source>
        <dbReference type="Google" id="ProtNLM"/>
    </source>
</evidence>
<evidence type="ECO:0000256" key="3">
    <source>
        <dbReference type="PROSITE-ProRule" id="PRU00221"/>
    </source>
</evidence>
<feature type="repeat" description="WD" evidence="3">
    <location>
        <begin position="113"/>
        <end position="135"/>
    </location>
</feature>
<comment type="caution">
    <text evidence="4">The sequence shown here is derived from an EMBL/GenBank/DDBJ whole genome shotgun (WGS) entry which is preliminary data.</text>
</comment>
<organism evidence="4 5">
    <name type="scientific">Allacma fusca</name>
    <dbReference type="NCBI Taxonomy" id="39272"/>
    <lineage>
        <taxon>Eukaryota</taxon>
        <taxon>Metazoa</taxon>
        <taxon>Ecdysozoa</taxon>
        <taxon>Arthropoda</taxon>
        <taxon>Hexapoda</taxon>
        <taxon>Collembola</taxon>
        <taxon>Symphypleona</taxon>
        <taxon>Sminthuridae</taxon>
        <taxon>Allacma</taxon>
    </lineage>
</organism>
<evidence type="ECO:0000256" key="2">
    <source>
        <dbReference type="ARBA" id="ARBA00022737"/>
    </source>
</evidence>
<evidence type="ECO:0000313" key="5">
    <source>
        <dbReference type="Proteomes" id="UP000708208"/>
    </source>
</evidence>
<dbReference type="SMART" id="SM00320">
    <property type="entry name" value="WD40"/>
    <property type="match status" value="4"/>
</dbReference>
<name>A0A8J2KYE0_9HEXA</name>
<dbReference type="InterPro" id="IPR001680">
    <property type="entry name" value="WD40_rpt"/>
</dbReference>
<gene>
    <name evidence="4" type="ORF">AFUS01_LOCUS34008</name>
</gene>
<dbReference type="AlphaFoldDB" id="A0A8J2KYE0"/>
<keyword evidence="1 3" id="KW-0853">WD repeat</keyword>
<dbReference type="Pfam" id="PF00400">
    <property type="entry name" value="WD40"/>
    <property type="match status" value="1"/>
</dbReference>
<proteinExistence type="predicted"/>
<accession>A0A8J2KYE0</accession>
<dbReference type="Proteomes" id="UP000708208">
    <property type="component" value="Unassembled WGS sequence"/>
</dbReference>
<dbReference type="OrthoDB" id="10248252at2759"/>
<dbReference type="EMBL" id="CAJVCH010530678">
    <property type="protein sequence ID" value="CAG7823816.1"/>
    <property type="molecule type" value="Genomic_DNA"/>
</dbReference>
<evidence type="ECO:0000313" key="4">
    <source>
        <dbReference type="EMBL" id="CAG7823816.1"/>
    </source>
</evidence>
<sequence>MDALLKLARINTEYQLLGPKILANKQDRSNLQTTRMDLLVWKQPQMETMNSMKCGSFGAAAFAKKHLAIGDFKGNLQVWDIESAQKSYDVKAHSEIINALDAIGGVGCGAPEIATASRDGSVKIWDVRQKEKPVAVIEPGEGEDRRDCWAVSFGNSYNNEERVVCSGYDNGDVKMFDLRVMKLLWEKNLKNGVCSIEFDRKDIPMNKLLVTTLESTFHVIDCRTLHKTKGFACLTEKAHKSTIWMGRHLPQNRDLFMTTGGAGSLCLWKYNYPDLRVKQDTKGESYGVAGTVDLLQNTTISTQPLSAFDWCPEKQGLAICTSFDQTLRLIIVTKLNTF</sequence>